<keyword evidence="2" id="KW-1185">Reference proteome</keyword>
<name>M1BI73_SOLTU</name>
<dbReference type="PaxDb" id="4113-PGSC0003DMT400045787"/>
<evidence type="ECO:0000313" key="1">
    <source>
        <dbReference type="EnsemblPlants" id="PGSC0003DMT400045787"/>
    </source>
</evidence>
<evidence type="ECO:0000313" key="2">
    <source>
        <dbReference type="Proteomes" id="UP000011115"/>
    </source>
</evidence>
<reference evidence="2" key="1">
    <citation type="journal article" date="2011" name="Nature">
        <title>Genome sequence and analysis of the tuber crop potato.</title>
        <authorList>
            <consortium name="The Potato Genome Sequencing Consortium"/>
        </authorList>
    </citation>
    <scope>NUCLEOTIDE SEQUENCE [LARGE SCALE GENOMIC DNA]</scope>
    <source>
        <strain evidence="2">cv. DM1-3 516 R44</strain>
    </source>
</reference>
<dbReference type="HOGENOM" id="CLU_2376884_0_0_1"/>
<dbReference type="AlphaFoldDB" id="M1BI73"/>
<proteinExistence type="predicted"/>
<organism evidence="1 2">
    <name type="scientific">Solanum tuberosum</name>
    <name type="common">Potato</name>
    <dbReference type="NCBI Taxonomy" id="4113"/>
    <lineage>
        <taxon>Eukaryota</taxon>
        <taxon>Viridiplantae</taxon>
        <taxon>Streptophyta</taxon>
        <taxon>Embryophyta</taxon>
        <taxon>Tracheophyta</taxon>
        <taxon>Spermatophyta</taxon>
        <taxon>Magnoliopsida</taxon>
        <taxon>eudicotyledons</taxon>
        <taxon>Gunneridae</taxon>
        <taxon>Pentapetalae</taxon>
        <taxon>asterids</taxon>
        <taxon>lamiids</taxon>
        <taxon>Solanales</taxon>
        <taxon>Solanaceae</taxon>
        <taxon>Solanoideae</taxon>
        <taxon>Solaneae</taxon>
        <taxon>Solanum</taxon>
    </lineage>
</organism>
<sequence>MQLEHHSAKTLNPSANYNLYQHQYKALEVIPRHLLDQLNSPLQTTFNNTRLHRSQYPIGLFNSPNFTCVLPSSEKRFKSFSSMILYKGFGVAFWD</sequence>
<dbReference type="Gramene" id="PGSC0003DMT400045787">
    <property type="protein sequence ID" value="PGSC0003DMT400045787"/>
    <property type="gene ID" value="PGSC0003DMG402017754"/>
</dbReference>
<dbReference type="EnsemblPlants" id="PGSC0003DMT400045787">
    <property type="protein sequence ID" value="PGSC0003DMT400045787"/>
    <property type="gene ID" value="PGSC0003DMG402017754"/>
</dbReference>
<reference evidence="1" key="2">
    <citation type="submission" date="2015-06" db="UniProtKB">
        <authorList>
            <consortium name="EnsemblPlants"/>
        </authorList>
    </citation>
    <scope>IDENTIFICATION</scope>
    <source>
        <strain evidence="1">DM1-3 516 R44</strain>
    </source>
</reference>
<protein>
    <submittedName>
        <fullName evidence="1">Uncharacterized protein</fullName>
    </submittedName>
</protein>
<dbReference type="InParanoid" id="M1BI73"/>
<accession>M1BI73</accession>
<dbReference type="Proteomes" id="UP000011115">
    <property type="component" value="Unassembled WGS sequence"/>
</dbReference>